<gene>
    <name evidence="3" type="ORF">ACEZDJ_05280</name>
</gene>
<organism evidence="3 4">
    <name type="scientific">Streptacidiphilus cavernicola</name>
    <dbReference type="NCBI Taxonomy" id="3342716"/>
    <lineage>
        <taxon>Bacteria</taxon>
        <taxon>Bacillati</taxon>
        <taxon>Actinomycetota</taxon>
        <taxon>Actinomycetes</taxon>
        <taxon>Kitasatosporales</taxon>
        <taxon>Streptomycetaceae</taxon>
        <taxon>Streptacidiphilus</taxon>
    </lineage>
</organism>
<evidence type="ECO:0000313" key="3">
    <source>
        <dbReference type="EMBL" id="MFC1400695.1"/>
    </source>
</evidence>
<protein>
    <submittedName>
        <fullName evidence="3">Uncharacterized protein</fullName>
    </submittedName>
</protein>
<dbReference type="EMBL" id="JBHEZZ010000002">
    <property type="protein sequence ID" value="MFC1400695.1"/>
    <property type="molecule type" value="Genomic_DNA"/>
</dbReference>
<feature type="region of interest" description="Disordered" evidence="1">
    <location>
        <begin position="30"/>
        <end position="69"/>
    </location>
</feature>
<accession>A0ABV6UGX1</accession>
<feature type="signal peptide" evidence="2">
    <location>
        <begin position="1"/>
        <end position="24"/>
    </location>
</feature>
<evidence type="ECO:0000313" key="4">
    <source>
        <dbReference type="Proteomes" id="UP001592528"/>
    </source>
</evidence>
<evidence type="ECO:0000256" key="1">
    <source>
        <dbReference type="SAM" id="MobiDB-lite"/>
    </source>
</evidence>
<keyword evidence="2" id="KW-0732">Signal</keyword>
<feature type="chain" id="PRO_5045691022" evidence="2">
    <location>
        <begin position="25"/>
        <end position="69"/>
    </location>
</feature>
<name>A0ABV6UGX1_9ACTN</name>
<dbReference type="Proteomes" id="UP001592528">
    <property type="component" value="Unassembled WGS sequence"/>
</dbReference>
<feature type="compositionally biased region" description="Low complexity" evidence="1">
    <location>
        <begin position="49"/>
        <end position="69"/>
    </location>
</feature>
<keyword evidence="4" id="KW-1185">Reference proteome</keyword>
<reference evidence="3 4" key="1">
    <citation type="submission" date="2024-09" db="EMBL/GenBank/DDBJ databases">
        <authorList>
            <person name="Lee S.D."/>
        </authorList>
    </citation>
    <scope>NUCLEOTIDE SEQUENCE [LARGE SCALE GENOMIC DNA]</scope>
    <source>
        <strain evidence="3 4">N1-5</strain>
    </source>
</reference>
<sequence>MKRTMVSLAGVVVAVLALGLGAGAAEVTAHGTAGQHGTPAHVRLADGKSPTGTSTTAASDTTVTPAVAG</sequence>
<evidence type="ECO:0000256" key="2">
    <source>
        <dbReference type="SAM" id="SignalP"/>
    </source>
</evidence>
<dbReference type="RefSeq" id="WP_030253635.1">
    <property type="nucleotide sequence ID" value="NZ_JBHEZZ010000002.1"/>
</dbReference>
<proteinExistence type="predicted"/>
<comment type="caution">
    <text evidence="3">The sequence shown here is derived from an EMBL/GenBank/DDBJ whole genome shotgun (WGS) entry which is preliminary data.</text>
</comment>